<dbReference type="InterPro" id="IPR025558">
    <property type="entry name" value="DUF4283"/>
</dbReference>
<feature type="region of interest" description="Disordered" evidence="1">
    <location>
        <begin position="1"/>
        <end position="46"/>
    </location>
</feature>
<dbReference type="Pfam" id="PF14111">
    <property type="entry name" value="DUF4283"/>
    <property type="match status" value="1"/>
</dbReference>
<keyword evidence="4" id="KW-1185">Reference proteome</keyword>
<reference evidence="3" key="2">
    <citation type="journal article" date="2023" name="Plants (Basel)">
        <title>Annotation of the Turnera subulata (Passifloraceae) Draft Genome Reveals the S-Locus Evolved after the Divergence of Turneroideae from Passifloroideae in a Stepwise Manner.</title>
        <authorList>
            <person name="Henning P.M."/>
            <person name="Roalson E.H."/>
            <person name="Mir W."/>
            <person name="McCubbin A.G."/>
            <person name="Shore J.S."/>
        </authorList>
    </citation>
    <scope>NUCLEOTIDE SEQUENCE</scope>
    <source>
        <strain evidence="3">F60SS</strain>
    </source>
</reference>
<comment type="caution">
    <text evidence="3">The sequence shown here is derived from an EMBL/GenBank/DDBJ whole genome shotgun (WGS) entry which is preliminary data.</text>
</comment>
<evidence type="ECO:0000259" key="2">
    <source>
        <dbReference type="Pfam" id="PF14111"/>
    </source>
</evidence>
<proteinExistence type="predicted"/>
<dbReference type="InterPro" id="IPR040256">
    <property type="entry name" value="At4g02000-like"/>
</dbReference>
<dbReference type="EMBL" id="JAKUCV010001034">
    <property type="protein sequence ID" value="KAJ4847951.1"/>
    <property type="molecule type" value="Genomic_DNA"/>
</dbReference>
<accession>A0A9Q0JM81</accession>
<dbReference type="OrthoDB" id="1085362at2759"/>
<dbReference type="PANTHER" id="PTHR31286">
    <property type="entry name" value="GLYCINE-RICH CELL WALL STRUCTURAL PROTEIN 1.8-LIKE"/>
    <property type="match status" value="1"/>
</dbReference>
<evidence type="ECO:0000313" key="4">
    <source>
        <dbReference type="Proteomes" id="UP001141552"/>
    </source>
</evidence>
<sequence>MGVSSSVAPGEDLLREDEDDRTTKKSKMREVDQSPAPTGDVVTKELPPSYKDKLIAATIPENQSWPEEEEEVPCGPGDIIINKKGDIPSLELSMEFEKRLAKRWERAVIVKLMGRNISYRVITEKLNAIWQPKGMLKVIDLDNNLFIVKFSNDKDYLHSLVDGPWTLFRSLLCVMPWNLNFCAATNSIDRAVVWVHFPEIPLHNYHPNTLHTLGDMVGESVKIDHATREY</sequence>
<protein>
    <recommendedName>
        <fullName evidence="2">DUF4283 domain-containing protein</fullName>
    </recommendedName>
</protein>
<name>A0A9Q0JM81_9ROSI</name>
<evidence type="ECO:0000313" key="3">
    <source>
        <dbReference type="EMBL" id="KAJ4847951.1"/>
    </source>
</evidence>
<dbReference type="AlphaFoldDB" id="A0A9Q0JM81"/>
<feature type="domain" description="DUF4283" evidence="2">
    <location>
        <begin position="101"/>
        <end position="182"/>
    </location>
</feature>
<evidence type="ECO:0000256" key="1">
    <source>
        <dbReference type="SAM" id="MobiDB-lite"/>
    </source>
</evidence>
<gene>
    <name evidence="3" type="ORF">Tsubulata_012160</name>
</gene>
<dbReference type="PANTHER" id="PTHR31286:SF99">
    <property type="entry name" value="DUF4283 DOMAIN-CONTAINING PROTEIN"/>
    <property type="match status" value="1"/>
</dbReference>
<organism evidence="3 4">
    <name type="scientific">Turnera subulata</name>
    <dbReference type="NCBI Taxonomy" id="218843"/>
    <lineage>
        <taxon>Eukaryota</taxon>
        <taxon>Viridiplantae</taxon>
        <taxon>Streptophyta</taxon>
        <taxon>Embryophyta</taxon>
        <taxon>Tracheophyta</taxon>
        <taxon>Spermatophyta</taxon>
        <taxon>Magnoliopsida</taxon>
        <taxon>eudicotyledons</taxon>
        <taxon>Gunneridae</taxon>
        <taxon>Pentapetalae</taxon>
        <taxon>rosids</taxon>
        <taxon>fabids</taxon>
        <taxon>Malpighiales</taxon>
        <taxon>Passifloraceae</taxon>
        <taxon>Turnera</taxon>
    </lineage>
</organism>
<reference evidence="3" key="1">
    <citation type="submission" date="2022-02" db="EMBL/GenBank/DDBJ databases">
        <authorList>
            <person name="Henning P.M."/>
            <person name="McCubbin A.G."/>
            <person name="Shore J.S."/>
        </authorList>
    </citation>
    <scope>NUCLEOTIDE SEQUENCE</scope>
    <source>
        <strain evidence="3">F60SS</strain>
        <tissue evidence="3">Leaves</tissue>
    </source>
</reference>
<dbReference type="Proteomes" id="UP001141552">
    <property type="component" value="Unassembled WGS sequence"/>
</dbReference>